<dbReference type="EMBL" id="BLAH01000053">
    <property type="protein sequence ID" value="GES36239.1"/>
    <property type="molecule type" value="Genomic_DNA"/>
</dbReference>
<dbReference type="Gene3D" id="2.60.40.10">
    <property type="entry name" value="Immunoglobulins"/>
    <property type="match status" value="1"/>
</dbReference>
<dbReference type="InterPro" id="IPR013783">
    <property type="entry name" value="Ig-like_fold"/>
</dbReference>
<keyword evidence="3" id="KW-1185">Reference proteome</keyword>
<protein>
    <recommendedName>
        <fullName evidence="1">IPT/TIG domain-containing protein</fullName>
    </recommendedName>
</protein>
<name>A0ABQ0YIC3_9NOCA</name>
<sequence length="747" mass="77946">MEQLALDTAFATRGIPHVAFWNGRVLTAEDLRAEQVANLLGRNRIGRAVGAGMVRGFAVSPGSSPTHVMVSAGLAVDPSGQMIELPVDVDLSLVVPAETAGGDGVFTVCDPVTSNTPTGTGLYLLAARPASQSQSLAVGVEALGSGVATECGPKYTVDGVSFRLIGIDATALATQAGHDPADVDDLGALGGATQSPLARNVLAHLFLDTVPWSQRFADPFGDPTGQVELGTLAALRAGALRPCEVPIALITWSFDGVGFIDTWAVRRPPSTEPAYTAIQSLGTARRQLLGRASFAQFQDHLDTIRSELGPAARQAFELADAFRYLPAAGLIPIARTGRSGFADTVFGDAIVRGPVPIAPTRVGAILDESFRHTAIDLASGEVIFVYTVAAGSGAVDHLVFCTSRMEFLGDELVIDAVFPGGTLFIGQQIEIRGRGFGFTTGDARVRFDDRAANPLPGSSDTRLLVTVPLTLTVDPTGTAMTLEVSSNIGTDSVPVVVGHPEQSPVGQLHVEWVSVEPTTLEIGLPATLTYRIRSAVTPAVDVVLTQSATDFAQLVDEAGTAITGPIRMNTGDEKTVRLQIEKVPQVATLTISLAAAVGGITGSNTRQFTIGMPTPPRDPAITILSPDFDPQPGPAATFDGTTIRMAHQATANLEFVLEVTQPGSYEVRVEPSSLSPPWPSVLSAPSTGVFPSIQVSEIGGDGVATREIRVTVGRDSSGAPPPATVTLIVNRPGRADDARVSFQLAGL</sequence>
<gene>
    <name evidence="2" type="ORF">RAJCM14343_1490</name>
</gene>
<evidence type="ECO:0000259" key="1">
    <source>
        <dbReference type="Pfam" id="PF01833"/>
    </source>
</evidence>
<dbReference type="Pfam" id="PF01833">
    <property type="entry name" value="TIG"/>
    <property type="match status" value="1"/>
</dbReference>
<dbReference type="RefSeq" id="WP_043802106.1">
    <property type="nucleotide sequence ID" value="NZ_BAAAYP010000052.1"/>
</dbReference>
<accession>A0ABQ0YIC3</accession>
<feature type="domain" description="IPT/TIG" evidence="1">
    <location>
        <begin position="413"/>
        <end position="492"/>
    </location>
</feature>
<reference evidence="2 3" key="1">
    <citation type="journal article" date="2018" name="Biodegradation">
        <title>1,4-Dioxane degradation characteristics of Rhodococcus aetherivorans JCM 14343.</title>
        <authorList>
            <person name="Inoue D."/>
            <person name="Tsunoda T."/>
            <person name="Yamamoto N."/>
            <person name="Ike M."/>
            <person name="Sei K."/>
        </authorList>
    </citation>
    <scope>NUCLEOTIDE SEQUENCE [LARGE SCALE GENOMIC DNA]</scope>
    <source>
        <strain evidence="2 3">JCM 14343</strain>
    </source>
</reference>
<evidence type="ECO:0000313" key="2">
    <source>
        <dbReference type="EMBL" id="GES36239.1"/>
    </source>
</evidence>
<dbReference type="CDD" id="cd00102">
    <property type="entry name" value="IPT"/>
    <property type="match status" value="1"/>
</dbReference>
<dbReference type="InterPro" id="IPR002909">
    <property type="entry name" value="IPT_dom"/>
</dbReference>
<evidence type="ECO:0000313" key="3">
    <source>
        <dbReference type="Proteomes" id="UP000325466"/>
    </source>
</evidence>
<organism evidence="2 3">
    <name type="scientific">Rhodococcus aetherivorans</name>
    <dbReference type="NCBI Taxonomy" id="191292"/>
    <lineage>
        <taxon>Bacteria</taxon>
        <taxon>Bacillati</taxon>
        <taxon>Actinomycetota</taxon>
        <taxon>Actinomycetes</taxon>
        <taxon>Mycobacteriales</taxon>
        <taxon>Nocardiaceae</taxon>
        <taxon>Rhodococcus</taxon>
    </lineage>
</organism>
<proteinExistence type="predicted"/>
<dbReference type="Proteomes" id="UP000325466">
    <property type="component" value="Unassembled WGS sequence"/>
</dbReference>
<comment type="caution">
    <text evidence="2">The sequence shown here is derived from an EMBL/GenBank/DDBJ whole genome shotgun (WGS) entry which is preliminary data.</text>
</comment>